<sequence length="218" mass="24990">MHGKTSIQQVLFNGMVPKETFYLDATMRIVKHTYDTIIPLEIWDCPGNITVESLDAPLSAFSTLVFIIDIRDLYNQPISRLVEFIVASHHHNPTINFEIFTRRSKTFDRLNERVTDRLMDIAPEYEQQIILNFHLTSIFDHSLHQAFSRVLQKLTDSLPYLEDLLNSYCANSQASKVFLFDAQSRLYVATDYSPVDAATHNLCCDNLSMLNAFGGSYT</sequence>
<keyword evidence="6" id="KW-1185">Reference proteome</keyword>
<evidence type="ECO:0000256" key="1">
    <source>
        <dbReference type="ARBA" id="ARBA00007756"/>
    </source>
</evidence>
<evidence type="ECO:0000256" key="4">
    <source>
        <dbReference type="RuleBase" id="RU367014"/>
    </source>
</evidence>
<evidence type="ECO:0000313" key="5">
    <source>
        <dbReference type="EMBL" id="KAE9399802.1"/>
    </source>
</evidence>
<dbReference type="OrthoDB" id="26136at2759"/>
<dbReference type="AlphaFoldDB" id="A0A6A4HLK8"/>
<dbReference type="GO" id="GO:0005634">
    <property type="term" value="C:nucleus"/>
    <property type="evidence" value="ECO:0007669"/>
    <property type="project" value="TreeGrafter"/>
</dbReference>
<dbReference type="PANTHER" id="PTHR11259">
    <property type="entry name" value="RAS-RELATED GTP BINDING RAG/GTR YEAST"/>
    <property type="match status" value="1"/>
</dbReference>
<comment type="similarity">
    <text evidence="1 4">Belongs to the GTR/RAG GTP-binding protein family.</text>
</comment>
<dbReference type="Gene3D" id="3.40.50.300">
    <property type="entry name" value="P-loop containing nucleotide triphosphate hydrolases"/>
    <property type="match status" value="1"/>
</dbReference>
<dbReference type="Pfam" id="PF04670">
    <property type="entry name" value="Gtr1_RagA"/>
    <property type="match status" value="1"/>
</dbReference>
<reference evidence="5" key="1">
    <citation type="journal article" date="2019" name="Environ. Microbiol.">
        <title>Fungal ecological strategies reflected in gene transcription - a case study of two litter decomposers.</title>
        <authorList>
            <person name="Barbi F."/>
            <person name="Kohler A."/>
            <person name="Barry K."/>
            <person name="Baskaran P."/>
            <person name="Daum C."/>
            <person name="Fauchery L."/>
            <person name="Ihrmark K."/>
            <person name="Kuo A."/>
            <person name="LaButti K."/>
            <person name="Lipzen A."/>
            <person name="Morin E."/>
            <person name="Grigoriev I.V."/>
            <person name="Henrissat B."/>
            <person name="Lindahl B."/>
            <person name="Martin F."/>
        </authorList>
    </citation>
    <scope>NUCLEOTIDE SEQUENCE</scope>
    <source>
        <strain evidence="5">JB14</strain>
    </source>
</reference>
<keyword evidence="3 4" id="KW-0342">GTP-binding</keyword>
<dbReference type="InterPro" id="IPR027417">
    <property type="entry name" value="P-loop_NTPase"/>
</dbReference>
<dbReference type="GO" id="GO:0005525">
    <property type="term" value="F:GTP binding"/>
    <property type="evidence" value="ECO:0007669"/>
    <property type="project" value="UniProtKB-UniRule"/>
</dbReference>
<dbReference type="GO" id="GO:0010507">
    <property type="term" value="P:negative regulation of autophagy"/>
    <property type="evidence" value="ECO:0007669"/>
    <property type="project" value="TreeGrafter"/>
</dbReference>
<proteinExistence type="inferred from homology"/>
<dbReference type="GO" id="GO:1904263">
    <property type="term" value="P:positive regulation of TORC1 signaling"/>
    <property type="evidence" value="ECO:0007669"/>
    <property type="project" value="TreeGrafter"/>
</dbReference>
<organism evidence="5 6">
    <name type="scientific">Gymnopus androsaceus JB14</name>
    <dbReference type="NCBI Taxonomy" id="1447944"/>
    <lineage>
        <taxon>Eukaryota</taxon>
        <taxon>Fungi</taxon>
        <taxon>Dikarya</taxon>
        <taxon>Basidiomycota</taxon>
        <taxon>Agaricomycotina</taxon>
        <taxon>Agaricomycetes</taxon>
        <taxon>Agaricomycetidae</taxon>
        <taxon>Agaricales</taxon>
        <taxon>Marasmiineae</taxon>
        <taxon>Omphalotaceae</taxon>
        <taxon>Gymnopus</taxon>
    </lineage>
</organism>
<keyword evidence="2 4" id="KW-0547">Nucleotide-binding</keyword>
<dbReference type="PANTHER" id="PTHR11259:SF2">
    <property type="entry name" value="GH16429P"/>
    <property type="match status" value="1"/>
</dbReference>
<dbReference type="EMBL" id="ML769464">
    <property type="protein sequence ID" value="KAE9399802.1"/>
    <property type="molecule type" value="Genomic_DNA"/>
</dbReference>
<evidence type="ECO:0000313" key="6">
    <source>
        <dbReference type="Proteomes" id="UP000799118"/>
    </source>
</evidence>
<dbReference type="GO" id="GO:0009267">
    <property type="term" value="P:cellular response to starvation"/>
    <property type="evidence" value="ECO:0007669"/>
    <property type="project" value="TreeGrafter"/>
</dbReference>
<dbReference type="GO" id="GO:0000329">
    <property type="term" value="C:fungal-type vacuole membrane"/>
    <property type="evidence" value="ECO:0007669"/>
    <property type="project" value="TreeGrafter"/>
</dbReference>
<name>A0A6A4HLK8_9AGAR</name>
<dbReference type="GO" id="GO:0003924">
    <property type="term" value="F:GTPase activity"/>
    <property type="evidence" value="ECO:0007669"/>
    <property type="project" value="UniProtKB-UniRule"/>
</dbReference>
<comment type="function">
    <text evidence="4">GTPase involved in activation of the TORC1 signaling pathway, which promotes growth and represses autophagy in nutrient-rich conditions.</text>
</comment>
<accession>A0A6A4HLK8</accession>
<dbReference type="Gene3D" id="3.30.450.190">
    <property type="match status" value="1"/>
</dbReference>
<comment type="subunit">
    <text evidence="4">Component of the GSE complex.</text>
</comment>
<dbReference type="SUPFAM" id="SSF52540">
    <property type="entry name" value="P-loop containing nucleoside triphosphate hydrolases"/>
    <property type="match status" value="1"/>
</dbReference>
<gene>
    <name evidence="5" type="ORF">BT96DRAFT_957144</name>
</gene>
<dbReference type="InterPro" id="IPR006762">
    <property type="entry name" value="Gtr1_RagA"/>
</dbReference>
<evidence type="ECO:0000256" key="3">
    <source>
        <dbReference type="ARBA" id="ARBA00023134"/>
    </source>
</evidence>
<evidence type="ECO:0000256" key="2">
    <source>
        <dbReference type="ARBA" id="ARBA00022741"/>
    </source>
</evidence>
<dbReference type="Proteomes" id="UP000799118">
    <property type="component" value="Unassembled WGS sequence"/>
</dbReference>
<protein>
    <recommendedName>
        <fullName evidence="4">GTP-binding protein</fullName>
    </recommendedName>
</protein>
<dbReference type="GO" id="GO:1990131">
    <property type="term" value="C:Gtr1-Gtr2 GTPase complex"/>
    <property type="evidence" value="ECO:0007669"/>
    <property type="project" value="UniProtKB-UniRule"/>
</dbReference>